<evidence type="ECO:0000313" key="2">
    <source>
        <dbReference type="EMBL" id="SDX91793.1"/>
    </source>
</evidence>
<protein>
    <recommendedName>
        <fullName evidence="1">Glycosyltransferase 61 catalytic domain-containing protein</fullName>
    </recommendedName>
</protein>
<dbReference type="Pfam" id="PF04577">
    <property type="entry name" value="Glyco_transf_61"/>
    <property type="match status" value="1"/>
</dbReference>
<dbReference type="Proteomes" id="UP000199118">
    <property type="component" value="Unassembled WGS sequence"/>
</dbReference>
<proteinExistence type="predicted"/>
<name>A0A1H3FL09_9RHOB</name>
<dbReference type="EMBL" id="FNMZ01000013">
    <property type="protein sequence ID" value="SDX91793.1"/>
    <property type="molecule type" value="Genomic_DNA"/>
</dbReference>
<dbReference type="GO" id="GO:0016757">
    <property type="term" value="F:glycosyltransferase activity"/>
    <property type="evidence" value="ECO:0007669"/>
    <property type="project" value="InterPro"/>
</dbReference>
<reference evidence="2 3" key="1">
    <citation type="submission" date="2016-10" db="EMBL/GenBank/DDBJ databases">
        <authorList>
            <person name="de Groot N.N."/>
        </authorList>
    </citation>
    <scope>NUCLEOTIDE SEQUENCE [LARGE SCALE GENOMIC DNA]</scope>
    <source>
        <strain evidence="2 3">DSM 17890</strain>
    </source>
</reference>
<evidence type="ECO:0000313" key="3">
    <source>
        <dbReference type="Proteomes" id="UP000199118"/>
    </source>
</evidence>
<accession>A0A1H3FL09</accession>
<evidence type="ECO:0000259" key="1">
    <source>
        <dbReference type="Pfam" id="PF04577"/>
    </source>
</evidence>
<dbReference type="AlphaFoldDB" id="A0A1H3FL09"/>
<gene>
    <name evidence="2" type="ORF">SAMN05444336_1133</name>
</gene>
<sequence length="357" mass="38572">MLRIGGGIMVAASSYLADRVVPAPEIIHLPPIAVGREGALVLESGPGVARATKTRPGGLRGLARRLLGRDTPSTPIEAPDGRMVFDLRTRSPENWAHFLNNHLPLVFHACDVAGLDWNQTLLALPARTPGHILKAAALFGFETLATDAPVSGRVVRFSAEPWIAIRSRRADWARLPAVDAALRAAGVRGGPEDGTGAGRRVFISRRDSRKLANEAEVMALLTARGHTRIYAEDLTPAEQMRLVEEAEEIVAIHGAALAPLLYRSGGARLRRLVELFPCGHVTNVYRAMAEQVGVEWIGVRGRIRPEHIAPAYDFSKPFDRYSLQDFEIDPAALETAFDLLDGADVAGRAQASTGEAS</sequence>
<keyword evidence="3" id="KW-1185">Reference proteome</keyword>
<dbReference type="STRING" id="356660.SAMN05444336_1133"/>
<dbReference type="InterPro" id="IPR049625">
    <property type="entry name" value="Glyco_transf_61_cat"/>
</dbReference>
<feature type="domain" description="Glycosyltransferase 61 catalytic" evidence="1">
    <location>
        <begin position="95"/>
        <end position="262"/>
    </location>
</feature>
<organism evidence="2 3">
    <name type="scientific">Albimonas donghaensis</name>
    <dbReference type="NCBI Taxonomy" id="356660"/>
    <lineage>
        <taxon>Bacteria</taxon>
        <taxon>Pseudomonadati</taxon>
        <taxon>Pseudomonadota</taxon>
        <taxon>Alphaproteobacteria</taxon>
        <taxon>Rhodobacterales</taxon>
        <taxon>Paracoccaceae</taxon>
        <taxon>Albimonas</taxon>
    </lineage>
</organism>